<comment type="caution">
    <text evidence="1">The sequence shown here is derived from an EMBL/GenBank/DDBJ whole genome shotgun (WGS) entry which is preliminary data.</text>
</comment>
<gene>
    <name evidence="1" type="ORF">ACFSSE_15515</name>
</gene>
<accession>A0ABW5TV28</accession>
<name>A0ABW5TV28_9SPHI</name>
<evidence type="ECO:0008006" key="3">
    <source>
        <dbReference type="Google" id="ProtNLM"/>
    </source>
</evidence>
<evidence type="ECO:0000313" key="2">
    <source>
        <dbReference type="Proteomes" id="UP001597546"/>
    </source>
</evidence>
<organism evidence="1 2">
    <name type="scientific">Pedobacter alpinus</name>
    <dbReference type="NCBI Taxonomy" id="1590643"/>
    <lineage>
        <taxon>Bacteria</taxon>
        <taxon>Pseudomonadati</taxon>
        <taxon>Bacteroidota</taxon>
        <taxon>Sphingobacteriia</taxon>
        <taxon>Sphingobacteriales</taxon>
        <taxon>Sphingobacteriaceae</taxon>
        <taxon>Pedobacter</taxon>
    </lineage>
</organism>
<dbReference type="EMBL" id="JBHULV010000052">
    <property type="protein sequence ID" value="MFD2733117.1"/>
    <property type="molecule type" value="Genomic_DNA"/>
</dbReference>
<proteinExistence type="predicted"/>
<sequence>MNEKAFPTQEFKNLLNDCTRDEIDKFWFFPIRKFLSNNINLSWEKSSVIKILGNVDLKKTLQKVLLIDICTRFYSDENAIALYLDYLPNQLKNLLIKAVWTKKLDRLEIEKIIEKPVLVENSLKYSWNEDYIPELKIFIGFLQSERHYHNFSKKIDCESKKSHPVYFSLPTNLRIILARAVPKPDGYYLLPTNNIDKELSIYNFEPSIFSEFDLLITYYLQGNIKYSAKGMPNKASIKKMNKVLHLKEFFPDMDLRVSFICGLIADDFKVKSLSLSKVDILKNLFESNFLRIPTAPYILKRIKGLSYFFPSDFINLSEVVVKIFKSNNVDGWISFKNLLSFTDSHFIDLNPLRAYFDIDRLYYTDENNDAYYIPLGEVKNYIEHPFLAGHLFIMASFGLLELALDPTDKLKYSEYDGLRYFKFTNLGKYILGLTDGYTPLKNEETQTQLHLESDSLVIRVEGNIDYADTILENYARKVSTNRYLLSSAKFLDSCKTHTDIKNKIALFKQTIDIELPQFWESYFNKLLDNSKALKPVKDVLIYKLPPQEKELHRLVAQDAIISKYVIKAEKFNLIISKLDFNAFCNRMKELGYLVN</sequence>
<protein>
    <recommendedName>
        <fullName evidence="3">Helicase XPB/Ssl2 N-terminal domain-containing protein</fullName>
    </recommendedName>
</protein>
<keyword evidence="2" id="KW-1185">Reference proteome</keyword>
<dbReference type="Proteomes" id="UP001597546">
    <property type="component" value="Unassembled WGS sequence"/>
</dbReference>
<evidence type="ECO:0000313" key="1">
    <source>
        <dbReference type="EMBL" id="MFD2733117.1"/>
    </source>
</evidence>
<dbReference type="RefSeq" id="WP_379042149.1">
    <property type="nucleotide sequence ID" value="NZ_JBHSKW010000020.1"/>
</dbReference>
<reference evidence="2" key="1">
    <citation type="journal article" date="2019" name="Int. J. Syst. Evol. Microbiol.">
        <title>The Global Catalogue of Microorganisms (GCM) 10K type strain sequencing project: providing services to taxonomists for standard genome sequencing and annotation.</title>
        <authorList>
            <consortium name="The Broad Institute Genomics Platform"/>
            <consortium name="The Broad Institute Genome Sequencing Center for Infectious Disease"/>
            <person name="Wu L."/>
            <person name="Ma J."/>
        </authorList>
    </citation>
    <scope>NUCLEOTIDE SEQUENCE [LARGE SCALE GENOMIC DNA]</scope>
    <source>
        <strain evidence="2">KCTC 42456</strain>
    </source>
</reference>